<proteinExistence type="predicted"/>
<reference evidence="1 2" key="1">
    <citation type="submission" date="2020-02" db="EMBL/GenBank/DDBJ databases">
        <title>Draft genome sequence of Haematococcus lacustris strain NIES-144.</title>
        <authorList>
            <person name="Morimoto D."/>
            <person name="Nakagawa S."/>
            <person name="Yoshida T."/>
            <person name="Sawayama S."/>
        </authorList>
    </citation>
    <scope>NUCLEOTIDE SEQUENCE [LARGE SCALE GENOMIC DNA]</scope>
    <source>
        <strain evidence="1 2">NIES-144</strain>
    </source>
</reference>
<evidence type="ECO:0000313" key="1">
    <source>
        <dbReference type="EMBL" id="GFH30972.1"/>
    </source>
</evidence>
<organism evidence="1 2">
    <name type="scientific">Haematococcus lacustris</name>
    <name type="common">Green alga</name>
    <name type="synonym">Haematococcus pluvialis</name>
    <dbReference type="NCBI Taxonomy" id="44745"/>
    <lineage>
        <taxon>Eukaryota</taxon>
        <taxon>Viridiplantae</taxon>
        <taxon>Chlorophyta</taxon>
        <taxon>core chlorophytes</taxon>
        <taxon>Chlorophyceae</taxon>
        <taxon>CS clade</taxon>
        <taxon>Chlamydomonadales</taxon>
        <taxon>Haematococcaceae</taxon>
        <taxon>Haematococcus</taxon>
    </lineage>
</organism>
<dbReference type="EMBL" id="BLLF01005264">
    <property type="protein sequence ID" value="GFH30972.1"/>
    <property type="molecule type" value="Genomic_DNA"/>
</dbReference>
<gene>
    <name evidence="1" type="ORF">HaLaN_29913</name>
</gene>
<name>A0A6A0AEF0_HAELA</name>
<sequence length="76" mass="8749">MACSKQSYIIVKLRPSTVVLRRRKAACVHWFEDWGRGCFAFHRDCGARPGGRVNNLLTFLPWLTHVSFGLTNRVML</sequence>
<protein>
    <submittedName>
        <fullName evidence="1">Uncharacterized protein</fullName>
    </submittedName>
</protein>
<comment type="caution">
    <text evidence="1">The sequence shown here is derived from an EMBL/GenBank/DDBJ whole genome shotgun (WGS) entry which is preliminary data.</text>
</comment>
<accession>A0A6A0AEF0</accession>
<evidence type="ECO:0000313" key="2">
    <source>
        <dbReference type="Proteomes" id="UP000485058"/>
    </source>
</evidence>
<keyword evidence="2" id="KW-1185">Reference proteome</keyword>
<dbReference type="AlphaFoldDB" id="A0A6A0AEF0"/>
<dbReference type="Proteomes" id="UP000485058">
    <property type="component" value="Unassembled WGS sequence"/>
</dbReference>